<evidence type="ECO:0000256" key="1">
    <source>
        <dbReference type="SAM" id="MobiDB-lite"/>
    </source>
</evidence>
<proteinExistence type="predicted"/>
<evidence type="ECO:0000313" key="3">
    <source>
        <dbReference type="EMBL" id="QDU47526.1"/>
    </source>
</evidence>
<dbReference type="KEGG" id="sdyn:Mal52_60580"/>
<protein>
    <recommendedName>
        <fullName evidence="5">Secreted protein</fullName>
    </recommendedName>
</protein>
<dbReference type="EMBL" id="CP036276">
    <property type="protein sequence ID" value="QDU47526.1"/>
    <property type="molecule type" value="Genomic_DNA"/>
</dbReference>
<gene>
    <name evidence="3" type="ORF">Mal52_60580</name>
</gene>
<sequence length="209" mass="24478" precursor="true">MNRFAIVAVAVLGISLSAAGQVRADHDHDHELRPAETYRFGAYSHVDQLANRVMRDANAVCWEMYRNYSYEPGYRQAYREAYEMLKTAEYIHELVHHGGRRSRVAHEIEELDKLFHQIEQGTSQWQRPRYRDYHGGLDEKLEALETNLHNLMDDAGYKPKNTLAPRPENLPQAQPAPPSNTRYPSIKRQRHDYFVPRSNNRQQYTADNR</sequence>
<keyword evidence="4" id="KW-1185">Reference proteome</keyword>
<feature type="chain" id="PRO_5022220573" description="Secreted protein" evidence="2">
    <location>
        <begin position="21"/>
        <end position="209"/>
    </location>
</feature>
<feature type="region of interest" description="Disordered" evidence="1">
    <location>
        <begin position="163"/>
        <end position="209"/>
    </location>
</feature>
<dbReference type="AlphaFoldDB" id="A0A517ZYH9"/>
<reference evidence="3 4" key="1">
    <citation type="submission" date="2019-02" db="EMBL/GenBank/DDBJ databases">
        <title>Deep-cultivation of Planctomycetes and their phenomic and genomic characterization uncovers novel biology.</title>
        <authorList>
            <person name="Wiegand S."/>
            <person name="Jogler M."/>
            <person name="Boedeker C."/>
            <person name="Pinto D."/>
            <person name="Vollmers J."/>
            <person name="Rivas-Marin E."/>
            <person name="Kohn T."/>
            <person name="Peeters S.H."/>
            <person name="Heuer A."/>
            <person name="Rast P."/>
            <person name="Oberbeckmann S."/>
            <person name="Bunk B."/>
            <person name="Jeske O."/>
            <person name="Meyerdierks A."/>
            <person name="Storesund J.E."/>
            <person name="Kallscheuer N."/>
            <person name="Luecker S."/>
            <person name="Lage O.M."/>
            <person name="Pohl T."/>
            <person name="Merkel B.J."/>
            <person name="Hornburger P."/>
            <person name="Mueller R.-W."/>
            <person name="Bruemmer F."/>
            <person name="Labrenz M."/>
            <person name="Spormann A.M."/>
            <person name="Op den Camp H."/>
            <person name="Overmann J."/>
            <person name="Amann R."/>
            <person name="Jetten M.S.M."/>
            <person name="Mascher T."/>
            <person name="Medema M.H."/>
            <person name="Devos D.P."/>
            <person name="Kaster A.-K."/>
            <person name="Ovreas L."/>
            <person name="Rohde M."/>
            <person name="Galperin M.Y."/>
            <person name="Jogler C."/>
        </authorList>
    </citation>
    <scope>NUCLEOTIDE SEQUENCE [LARGE SCALE GENOMIC DNA]</scope>
    <source>
        <strain evidence="3 4">Mal52</strain>
    </source>
</reference>
<organism evidence="3 4">
    <name type="scientific">Symmachiella dynata</name>
    <dbReference type="NCBI Taxonomy" id="2527995"/>
    <lineage>
        <taxon>Bacteria</taxon>
        <taxon>Pseudomonadati</taxon>
        <taxon>Planctomycetota</taxon>
        <taxon>Planctomycetia</taxon>
        <taxon>Planctomycetales</taxon>
        <taxon>Planctomycetaceae</taxon>
        <taxon>Symmachiella</taxon>
    </lineage>
</organism>
<dbReference type="Proteomes" id="UP000319383">
    <property type="component" value="Chromosome"/>
</dbReference>
<dbReference type="RefSeq" id="WP_145380334.1">
    <property type="nucleotide sequence ID" value="NZ_CP036276.1"/>
</dbReference>
<evidence type="ECO:0000313" key="4">
    <source>
        <dbReference type="Proteomes" id="UP000319383"/>
    </source>
</evidence>
<evidence type="ECO:0000256" key="2">
    <source>
        <dbReference type="SAM" id="SignalP"/>
    </source>
</evidence>
<accession>A0A517ZYH9</accession>
<keyword evidence="2" id="KW-0732">Signal</keyword>
<evidence type="ECO:0008006" key="5">
    <source>
        <dbReference type="Google" id="ProtNLM"/>
    </source>
</evidence>
<feature type="compositionally biased region" description="Polar residues" evidence="1">
    <location>
        <begin position="197"/>
        <end position="209"/>
    </location>
</feature>
<feature type="signal peptide" evidence="2">
    <location>
        <begin position="1"/>
        <end position="20"/>
    </location>
</feature>
<name>A0A517ZYH9_9PLAN</name>